<sequence length="213" mass="22527">MDELWTLLRGIAIGLGVAIPVGPLALLCMRRTLDRGVLHGFATGVGAAIADGMYSLAAAFGIAAIAEWVTRWQGPIRLVGGIVLLWFAVQTWRHDPLPPVVEARARHLPGDFATGFVLAFTNPMTMIGFAAIFASFGLGTDLHDFDRAAALVLGVFLGSSSWWLALSAGVARVRHLISVKTLRAVNLGAAAILLASCVYALVSAALILTRGLR</sequence>
<keyword evidence="8" id="KW-1185">Reference proteome</keyword>
<organism evidence="7 8">
    <name type="scientific">Roseiterribacter gracilis</name>
    <dbReference type="NCBI Taxonomy" id="2812848"/>
    <lineage>
        <taxon>Bacteria</taxon>
        <taxon>Pseudomonadati</taxon>
        <taxon>Pseudomonadota</taxon>
        <taxon>Alphaproteobacteria</taxon>
        <taxon>Rhodospirillales</taxon>
        <taxon>Roseiterribacteraceae</taxon>
        <taxon>Roseiterribacter</taxon>
    </lineage>
</organism>
<dbReference type="GO" id="GO:0015171">
    <property type="term" value="F:amino acid transmembrane transporter activity"/>
    <property type="evidence" value="ECO:0007669"/>
    <property type="project" value="TreeGrafter"/>
</dbReference>
<dbReference type="RefSeq" id="WP_420243417.1">
    <property type="nucleotide sequence ID" value="NZ_BOPV01000001.1"/>
</dbReference>
<reference evidence="7" key="1">
    <citation type="submission" date="2021-02" db="EMBL/GenBank/DDBJ databases">
        <title>Genome sequence of Rhodospirillales sp. strain TMPK1 isolated from soil.</title>
        <authorList>
            <person name="Nakai R."/>
            <person name="Kusada H."/>
            <person name="Tamaki H."/>
        </authorList>
    </citation>
    <scope>NUCLEOTIDE SEQUENCE</scope>
    <source>
        <strain evidence="7">TMPK1</strain>
    </source>
</reference>
<keyword evidence="5 6" id="KW-0472">Membrane</keyword>
<evidence type="ECO:0000256" key="2">
    <source>
        <dbReference type="ARBA" id="ARBA00022475"/>
    </source>
</evidence>
<evidence type="ECO:0000256" key="6">
    <source>
        <dbReference type="SAM" id="Phobius"/>
    </source>
</evidence>
<comment type="caution">
    <text evidence="7">The sequence shown here is derived from an EMBL/GenBank/DDBJ whole genome shotgun (WGS) entry which is preliminary data.</text>
</comment>
<comment type="subcellular location">
    <subcellularLocation>
        <location evidence="1">Cell membrane</location>
        <topology evidence="1">Multi-pass membrane protein</topology>
    </subcellularLocation>
</comment>
<protein>
    <submittedName>
        <fullName evidence="7">Lysine transporter LysE</fullName>
    </submittedName>
</protein>
<dbReference type="Proteomes" id="UP000681075">
    <property type="component" value="Unassembled WGS sequence"/>
</dbReference>
<dbReference type="InterPro" id="IPR001123">
    <property type="entry name" value="LeuE-type"/>
</dbReference>
<evidence type="ECO:0000256" key="1">
    <source>
        <dbReference type="ARBA" id="ARBA00004651"/>
    </source>
</evidence>
<dbReference type="PANTHER" id="PTHR30086:SF20">
    <property type="entry name" value="ARGININE EXPORTER PROTEIN ARGO-RELATED"/>
    <property type="match status" value="1"/>
</dbReference>
<dbReference type="PANTHER" id="PTHR30086">
    <property type="entry name" value="ARGININE EXPORTER PROTEIN ARGO"/>
    <property type="match status" value="1"/>
</dbReference>
<proteinExistence type="predicted"/>
<feature type="transmembrane region" description="Helical" evidence="6">
    <location>
        <begin position="148"/>
        <end position="173"/>
    </location>
</feature>
<feature type="transmembrane region" description="Helical" evidence="6">
    <location>
        <begin position="112"/>
        <end position="136"/>
    </location>
</feature>
<dbReference type="Pfam" id="PF01810">
    <property type="entry name" value="LysE"/>
    <property type="match status" value="1"/>
</dbReference>
<evidence type="ECO:0000256" key="4">
    <source>
        <dbReference type="ARBA" id="ARBA00022989"/>
    </source>
</evidence>
<feature type="transmembrane region" description="Helical" evidence="6">
    <location>
        <begin position="185"/>
        <end position="208"/>
    </location>
</feature>
<feature type="transmembrane region" description="Helical" evidence="6">
    <location>
        <begin position="6"/>
        <end position="29"/>
    </location>
</feature>
<keyword evidence="4 6" id="KW-1133">Transmembrane helix</keyword>
<dbReference type="EMBL" id="BOPV01000001">
    <property type="protein sequence ID" value="GIL40316.1"/>
    <property type="molecule type" value="Genomic_DNA"/>
</dbReference>
<keyword evidence="3 6" id="KW-0812">Transmembrane</keyword>
<dbReference type="GO" id="GO:0005886">
    <property type="term" value="C:plasma membrane"/>
    <property type="evidence" value="ECO:0007669"/>
    <property type="project" value="UniProtKB-SubCell"/>
</dbReference>
<evidence type="ECO:0000256" key="3">
    <source>
        <dbReference type="ARBA" id="ARBA00022692"/>
    </source>
</evidence>
<evidence type="ECO:0000313" key="8">
    <source>
        <dbReference type="Proteomes" id="UP000681075"/>
    </source>
</evidence>
<dbReference type="AlphaFoldDB" id="A0A8S8XGC8"/>
<name>A0A8S8XGC8_9PROT</name>
<evidence type="ECO:0000313" key="7">
    <source>
        <dbReference type="EMBL" id="GIL40316.1"/>
    </source>
</evidence>
<feature type="transmembrane region" description="Helical" evidence="6">
    <location>
        <begin position="41"/>
        <end position="66"/>
    </location>
</feature>
<gene>
    <name evidence="7" type="ORF">TMPK1_25530</name>
</gene>
<accession>A0A8S8XGC8</accession>
<evidence type="ECO:0000256" key="5">
    <source>
        <dbReference type="ARBA" id="ARBA00023136"/>
    </source>
</evidence>
<keyword evidence="2" id="KW-1003">Cell membrane</keyword>